<accession>A0A1H5Q0I0</accession>
<dbReference type="STRING" id="561176.SAMN04488561_7019"/>
<dbReference type="CDD" id="cd06261">
    <property type="entry name" value="TM_PBP2"/>
    <property type="match status" value="1"/>
</dbReference>
<protein>
    <submittedName>
        <fullName evidence="10">Carbohydrate ABC transporter membrane protein 2, CUT1 family</fullName>
    </submittedName>
</protein>
<evidence type="ECO:0000256" key="7">
    <source>
        <dbReference type="RuleBase" id="RU363032"/>
    </source>
</evidence>
<keyword evidence="2 7" id="KW-0813">Transport</keyword>
<proteinExistence type="inferred from homology"/>
<keyword evidence="11" id="KW-1185">Reference proteome</keyword>
<evidence type="ECO:0000256" key="8">
    <source>
        <dbReference type="SAM" id="MobiDB-lite"/>
    </source>
</evidence>
<dbReference type="EMBL" id="FNUC01000004">
    <property type="protein sequence ID" value="SEF18948.1"/>
    <property type="molecule type" value="Genomic_DNA"/>
</dbReference>
<dbReference type="GO" id="GO:0055085">
    <property type="term" value="P:transmembrane transport"/>
    <property type="evidence" value="ECO:0007669"/>
    <property type="project" value="InterPro"/>
</dbReference>
<dbReference type="PANTHER" id="PTHR43744">
    <property type="entry name" value="ABC TRANSPORTER PERMEASE PROTEIN MG189-RELATED-RELATED"/>
    <property type="match status" value="1"/>
</dbReference>
<feature type="compositionally biased region" description="Low complexity" evidence="8">
    <location>
        <begin position="1"/>
        <end position="17"/>
    </location>
</feature>
<evidence type="ECO:0000256" key="4">
    <source>
        <dbReference type="ARBA" id="ARBA00022692"/>
    </source>
</evidence>
<feature type="transmembrane region" description="Helical" evidence="7">
    <location>
        <begin position="85"/>
        <end position="109"/>
    </location>
</feature>
<keyword evidence="6 7" id="KW-0472">Membrane</keyword>
<evidence type="ECO:0000256" key="1">
    <source>
        <dbReference type="ARBA" id="ARBA00004651"/>
    </source>
</evidence>
<evidence type="ECO:0000256" key="5">
    <source>
        <dbReference type="ARBA" id="ARBA00022989"/>
    </source>
</evidence>
<evidence type="ECO:0000313" key="10">
    <source>
        <dbReference type="EMBL" id="SEF18948.1"/>
    </source>
</evidence>
<comment type="subcellular location">
    <subcellularLocation>
        <location evidence="1 7">Cell membrane</location>
        <topology evidence="1 7">Multi-pass membrane protein</topology>
    </subcellularLocation>
</comment>
<gene>
    <name evidence="10" type="ORF">SAMN04488561_7019</name>
</gene>
<dbReference type="SUPFAM" id="SSF161098">
    <property type="entry name" value="MetI-like"/>
    <property type="match status" value="1"/>
</dbReference>
<organism evidence="10 11">
    <name type="scientific">Jiangella alba</name>
    <dbReference type="NCBI Taxonomy" id="561176"/>
    <lineage>
        <taxon>Bacteria</taxon>
        <taxon>Bacillati</taxon>
        <taxon>Actinomycetota</taxon>
        <taxon>Actinomycetes</taxon>
        <taxon>Jiangellales</taxon>
        <taxon>Jiangellaceae</taxon>
        <taxon>Jiangella</taxon>
    </lineage>
</organism>
<reference evidence="11" key="1">
    <citation type="submission" date="2016-10" db="EMBL/GenBank/DDBJ databases">
        <authorList>
            <person name="Varghese N."/>
            <person name="Submissions S."/>
        </authorList>
    </citation>
    <scope>NUCLEOTIDE SEQUENCE [LARGE SCALE GENOMIC DNA]</scope>
    <source>
        <strain evidence="11">DSM 45237</strain>
    </source>
</reference>
<dbReference type="PANTHER" id="PTHR43744:SF12">
    <property type="entry name" value="ABC TRANSPORTER PERMEASE PROTEIN MG189-RELATED"/>
    <property type="match status" value="1"/>
</dbReference>
<feature type="transmembrane region" description="Helical" evidence="7">
    <location>
        <begin position="260"/>
        <end position="282"/>
    </location>
</feature>
<sequence>MSTVVETRTETVTAPPVGRRPRRRGRQWGIKTALSVLVAVSLFPYLFMLSTSLKDNLQFAESYWAPVLPLHWENYATAWKQIQPYMVASIVVAAASIVAIVLLSLLAGFVLARYRFPGRGFFFAAIAVLMMVPSISSLIPLFVMMRDFDLLNTYPVLIIPHVAGGVVLGTILMKTFIEGIPQELFDAARVDGAGAPRLFLSIALPLSMPVIGTVGLITINGVWNDFFWPLLTITENELRTVSVGLMFFQGQAGTDYGPMFAGYLLASLPLLLLFTFLSKYFLAGVQGGLPGSH</sequence>
<dbReference type="AlphaFoldDB" id="A0A1H5Q0I0"/>
<feature type="region of interest" description="Disordered" evidence="8">
    <location>
        <begin position="1"/>
        <end position="23"/>
    </location>
</feature>
<evidence type="ECO:0000259" key="9">
    <source>
        <dbReference type="PROSITE" id="PS50928"/>
    </source>
</evidence>
<dbReference type="OrthoDB" id="5138956at2"/>
<dbReference type="PROSITE" id="PS50928">
    <property type="entry name" value="ABC_TM1"/>
    <property type="match status" value="1"/>
</dbReference>
<feature type="transmembrane region" description="Helical" evidence="7">
    <location>
        <begin position="28"/>
        <end position="47"/>
    </location>
</feature>
<dbReference type="RefSeq" id="WP_083288599.1">
    <property type="nucleotide sequence ID" value="NZ_FNUC01000004.1"/>
</dbReference>
<dbReference type="InterPro" id="IPR000515">
    <property type="entry name" value="MetI-like"/>
</dbReference>
<feature type="transmembrane region" description="Helical" evidence="7">
    <location>
        <begin position="157"/>
        <end position="177"/>
    </location>
</feature>
<dbReference type="GO" id="GO:0005886">
    <property type="term" value="C:plasma membrane"/>
    <property type="evidence" value="ECO:0007669"/>
    <property type="project" value="UniProtKB-SubCell"/>
</dbReference>
<feature type="domain" description="ABC transmembrane type-1" evidence="9">
    <location>
        <begin position="86"/>
        <end position="277"/>
    </location>
</feature>
<evidence type="ECO:0000256" key="2">
    <source>
        <dbReference type="ARBA" id="ARBA00022448"/>
    </source>
</evidence>
<keyword evidence="3" id="KW-1003">Cell membrane</keyword>
<feature type="transmembrane region" description="Helical" evidence="7">
    <location>
        <begin position="121"/>
        <end position="145"/>
    </location>
</feature>
<evidence type="ECO:0000256" key="3">
    <source>
        <dbReference type="ARBA" id="ARBA00022475"/>
    </source>
</evidence>
<evidence type="ECO:0000256" key="6">
    <source>
        <dbReference type="ARBA" id="ARBA00023136"/>
    </source>
</evidence>
<name>A0A1H5Q0I0_9ACTN</name>
<dbReference type="Proteomes" id="UP000181980">
    <property type="component" value="Unassembled WGS sequence"/>
</dbReference>
<dbReference type="Pfam" id="PF00528">
    <property type="entry name" value="BPD_transp_1"/>
    <property type="match status" value="1"/>
</dbReference>
<keyword evidence="4 7" id="KW-0812">Transmembrane</keyword>
<dbReference type="InterPro" id="IPR035906">
    <property type="entry name" value="MetI-like_sf"/>
</dbReference>
<comment type="similarity">
    <text evidence="7">Belongs to the binding-protein-dependent transport system permease family.</text>
</comment>
<dbReference type="Gene3D" id="1.10.3720.10">
    <property type="entry name" value="MetI-like"/>
    <property type="match status" value="1"/>
</dbReference>
<evidence type="ECO:0000313" key="11">
    <source>
        <dbReference type="Proteomes" id="UP000181980"/>
    </source>
</evidence>
<keyword evidence="5 7" id="KW-1133">Transmembrane helix</keyword>
<feature type="transmembrane region" description="Helical" evidence="7">
    <location>
        <begin position="198"/>
        <end position="223"/>
    </location>
</feature>